<dbReference type="InterPro" id="IPR006461">
    <property type="entry name" value="PLAC_motif_containing"/>
</dbReference>
<evidence type="ECO:0000313" key="2">
    <source>
        <dbReference type="Proteomes" id="UP001634393"/>
    </source>
</evidence>
<dbReference type="AlphaFoldDB" id="A0ABD3S4M9"/>
<accession>A0ABD3S4M9</accession>
<dbReference type="EMBL" id="JBJXBP010000007">
    <property type="protein sequence ID" value="KAL3819444.1"/>
    <property type="molecule type" value="Genomic_DNA"/>
</dbReference>
<reference evidence="1 2" key="1">
    <citation type="submission" date="2024-12" db="EMBL/GenBank/DDBJ databases">
        <title>The unique morphological basis and parallel evolutionary history of personate flowers in Penstemon.</title>
        <authorList>
            <person name="Depatie T.H."/>
            <person name="Wessinger C.A."/>
        </authorList>
    </citation>
    <scope>NUCLEOTIDE SEQUENCE [LARGE SCALE GENOMIC DNA]</scope>
    <source>
        <strain evidence="1">WTNN_2</strain>
        <tissue evidence="1">Leaf</tissue>
    </source>
</reference>
<evidence type="ECO:0000313" key="1">
    <source>
        <dbReference type="EMBL" id="KAL3819444.1"/>
    </source>
</evidence>
<keyword evidence="2" id="KW-1185">Reference proteome</keyword>
<dbReference type="NCBIfam" id="TIGR01571">
    <property type="entry name" value="A_thal_Cys_rich"/>
    <property type="match status" value="1"/>
</dbReference>
<proteinExistence type="predicted"/>
<dbReference type="PANTHER" id="PTHR15907">
    <property type="entry name" value="DUF614 FAMILY PROTEIN-RELATED"/>
    <property type="match status" value="1"/>
</dbReference>
<dbReference type="Pfam" id="PF04749">
    <property type="entry name" value="PLAC8"/>
    <property type="match status" value="1"/>
</dbReference>
<protein>
    <submittedName>
        <fullName evidence="1">Uncharacterized protein</fullName>
    </submittedName>
</protein>
<dbReference type="Proteomes" id="UP001634393">
    <property type="component" value="Unassembled WGS sequence"/>
</dbReference>
<gene>
    <name evidence="1" type="ORF">ACJIZ3_005349</name>
</gene>
<name>A0ABD3S4M9_9LAMI</name>
<organism evidence="1 2">
    <name type="scientific">Penstemon smallii</name>
    <dbReference type="NCBI Taxonomy" id="265156"/>
    <lineage>
        <taxon>Eukaryota</taxon>
        <taxon>Viridiplantae</taxon>
        <taxon>Streptophyta</taxon>
        <taxon>Embryophyta</taxon>
        <taxon>Tracheophyta</taxon>
        <taxon>Spermatophyta</taxon>
        <taxon>Magnoliopsida</taxon>
        <taxon>eudicotyledons</taxon>
        <taxon>Gunneridae</taxon>
        <taxon>Pentapetalae</taxon>
        <taxon>asterids</taxon>
        <taxon>lamiids</taxon>
        <taxon>Lamiales</taxon>
        <taxon>Plantaginaceae</taxon>
        <taxon>Cheloneae</taxon>
        <taxon>Penstemon</taxon>
    </lineage>
</organism>
<sequence length="80" mass="9268">MYWAIAFCIGMPCILSCTYRTKLRSMFRVIESPAPDWVVHCLCEPCALCQEYRELKDRNLDPSIGNFFFSNQILPPSLNC</sequence>
<comment type="caution">
    <text evidence="1">The sequence shown here is derived from an EMBL/GenBank/DDBJ whole genome shotgun (WGS) entry which is preliminary data.</text>
</comment>